<dbReference type="OrthoDB" id="26322at2"/>
<dbReference type="RefSeq" id="WP_119315977.1">
    <property type="nucleotide sequence ID" value="NZ_QXDL01000155.1"/>
</dbReference>
<sequence>MVQLFDAASGASLGSISEEQLRFMLDQLEEEAADDQDYYINRATLDYFAEQGADPALLELLRSALGEREEMDLRWSR</sequence>
<comment type="caution">
    <text evidence="1">The sequence shown here is derived from an EMBL/GenBank/DDBJ whole genome shotgun (WGS) entry which is preliminary data.</text>
</comment>
<dbReference type="Proteomes" id="UP000265715">
    <property type="component" value="Unassembled WGS sequence"/>
</dbReference>
<keyword evidence="2" id="KW-1185">Reference proteome</keyword>
<name>A0A399EBH7_9DEIN</name>
<protein>
    <recommendedName>
        <fullName evidence="3">Galactosyldiacylglycerol synthase</fullName>
    </recommendedName>
</protein>
<gene>
    <name evidence="1" type="ORF">Mterra_03009</name>
</gene>
<dbReference type="AlphaFoldDB" id="A0A399EBH7"/>
<evidence type="ECO:0000313" key="1">
    <source>
        <dbReference type="EMBL" id="RIH81695.1"/>
    </source>
</evidence>
<reference evidence="1 2" key="1">
    <citation type="submission" date="2018-08" db="EMBL/GenBank/DDBJ databases">
        <title>Meiothermus terrae DSM 26712 genome sequencing project.</title>
        <authorList>
            <person name="Da Costa M.S."/>
            <person name="Albuquerque L."/>
            <person name="Raposo P."/>
            <person name="Froufe H.J.C."/>
            <person name="Barroso C.S."/>
            <person name="Egas C."/>
        </authorList>
    </citation>
    <scope>NUCLEOTIDE SEQUENCE [LARGE SCALE GENOMIC DNA]</scope>
    <source>
        <strain evidence="1 2">DSM 26712</strain>
    </source>
</reference>
<proteinExistence type="predicted"/>
<dbReference type="EMBL" id="QXDL01000155">
    <property type="protein sequence ID" value="RIH81695.1"/>
    <property type="molecule type" value="Genomic_DNA"/>
</dbReference>
<evidence type="ECO:0000313" key="2">
    <source>
        <dbReference type="Proteomes" id="UP000265715"/>
    </source>
</evidence>
<evidence type="ECO:0008006" key="3">
    <source>
        <dbReference type="Google" id="ProtNLM"/>
    </source>
</evidence>
<organism evidence="1 2">
    <name type="scientific">Calidithermus terrae</name>
    <dbReference type="NCBI Taxonomy" id="1408545"/>
    <lineage>
        <taxon>Bacteria</taxon>
        <taxon>Thermotogati</taxon>
        <taxon>Deinococcota</taxon>
        <taxon>Deinococci</taxon>
        <taxon>Thermales</taxon>
        <taxon>Thermaceae</taxon>
        <taxon>Calidithermus</taxon>
    </lineage>
</organism>
<accession>A0A399EBH7</accession>